<proteinExistence type="predicted"/>
<dbReference type="Proteomes" id="UP001170481">
    <property type="component" value="Unassembled WGS sequence"/>
</dbReference>
<reference evidence="2" key="1">
    <citation type="submission" date="2023-07" db="EMBL/GenBank/DDBJ databases">
        <title>Genome content predicts the carbon catabolic preferences of heterotrophic bacteria.</title>
        <authorList>
            <person name="Gralka M."/>
        </authorList>
    </citation>
    <scope>NUCLEOTIDE SEQUENCE</scope>
    <source>
        <strain evidence="2">C2R13</strain>
    </source>
</reference>
<comment type="caution">
    <text evidence="2">The sequence shown here is derived from an EMBL/GenBank/DDBJ whole genome shotgun (WGS) entry which is preliminary data.</text>
</comment>
<dbReference type="AlphaFoldDB" id="A0AAP4TXI5"/>
<dbReference type="RefSeq" id="WP_303593787.1">
    <property type="nucleotide sequence ID" value="NZ_JAUORK010000008.1"/>
</dbReference>
<keyword evidence="1" id="KW-0472">Membrane</keyword>
<evidence type="ECO:0000256" key="1">
    <source>
        <dbReference type="SAM" id="Phobius"/>
    </source>
</evidence>
<dbReference type="EMBL" id="JAUORK010000008">
    <property type="protein sequence ID" value="MDO6672139.1"/>
    <property type="molecule type" value="Genomic_DNA"/>
</dbReference>
<organism evidence="2 3">
    <name type="scientific">Cobetia amphilecti</name>
    <dbReference type="NCBI Taxonomy" id="1055104"/>
    <lineage>
        <taxon>Bacteria</taxon>
        <taxon>Pseudomonadati</taxon>
        <taxon>Pseudomonadota</taxon>
        <taxon>Gammaproteobacteria</taxon>
        <taxon>Oceanospirillales</taxon>
        <taxon>Halomonadaceae</taxon>
        <taxon>Cobetia</taxon>
    </lineage>
</organism>
<evidence type="ECO:0000313" key="3">
    <source>
        <dbReference type="Proteomes" id="UP001170481"/>
    </source>
</evidence>
<evidence type="ECO:0000313" key="2">
    <source>
        <dbReference type="EMBL" id="MDO6672139.1"/>
    </source>
</evidence>
<sequence>MTLLAYSSNSRDIYKADIYRALSLPNGYIMHFRYKGKYVQDSILSNENSRKHVMIIFTEASSLGESTNNVAIRSAIVTKTEYSEATEVFHLYMKLQDFCDIKTQSIPDDKKPPEYYLSEIDKDYLKPLTSQSNWKKRIDILNGSFSPKIYYHLESITQSNNIISPKSHITQKNSYYELTYGNEYFINLKIANPDGSEHTIELKHDESSICTSVTNPIRTSLQYDDLEIPTSIRLLQEHKQICTLKFLPMNGDSEIKEYSSVIEMRLKKSKRSAVLFGAFASLGLLGILLSRSDSCIYFNTIGIFLFFGAACFLYFWHNKK</sequence>
<name>A0AAP4TXI5_9GAMM</name>
<feature type="transmembrane region" description="Helical" evidence="1">
    <location>
        <begin position="273"/>
        <end position="290"/>
    </location>
</feature>
<keyword evidence="1" id="KW-0812">Transmembrane</keyword>
<accession>A0AAP4TXI5</accession>
<protein>
    <submittedName>
        <fullName evidence="2">Uncharacterized protein</fullName>
    </submittedName>
</protein>
<feature type="transmembrane region" description="Helical" evidence="1">
    <location>
        <begin position="296"/>
        <end position="316"/>
    </location>
</feature>
<keyword evidence="1" id="KW-1133">Transmembrane helix</keyword>
<gene>
    <name evidence="2" type="ORF">Q4535_08385</name>
</gene>